<dbReference type="Gene3D" id="2.30.30.60">
    <property type="match status" value="1"/>
</dbReference>
<feature type="domain" description="Mechanosensitive ion channel MscS" evidence="5">
    <location>
        <begin position="52"/>
        <end position="113"/>
    </location>
</feature>
<protein>
    <submittedName>
        <fullName evidence="6">Putative mechanosensitive ion channel protein</fullName>
    </submittedName>
</protein>
<evidence type="ECO:0000259" key="5">
    <source>
        <dbReference type="Pfam" id="PF00924"/>
    </source>
</evidence>
<accession>A0A4Q9LDV0</accession>
<gene>
    <name evidence="6" type="ORF">CWI39_0631p0020</name>
</gene>
<evidence type="ECO:0000256" key="2">
    <source>
        <dbReference type="ARBA" id="ARBA00022692"/>
    </source>
</evidence>
<dbReference type="InterPro" id="IPR023408">
    <property type="entry name" value="MscS_beta-dom_sf"/>
</dbReference>
<dbReference type="GO" id="GO:0055085">
    <property type="term" value="P:transmembrane transport"/>
    <property type="evidence" value="ECO:0007669"/>
    <property type="project" value="InterPro"/>
</dbReference>
<proteinExistence type="predicted"/>
<dbReference type="Pfam" id="PF00924">
    <property type="entry name" value="MS_channel_2nd"/>
    <property type="match status" value="1"/>
</dbReference>
<dbReference type="SUPFAM" id="SSF50182">
    <property type="entry name" value="Sm-like ribonucleoproteins"/>
    <property type="match status" value="1"/>
</dbReference>
<keyword evidence="2" id="KW-0812">Transmembrane</keyword>
<dbReference type="GO" id="GO:0016020">
    <property type="term" value="C:membrane"/>
    <property type="evidence" value="ECO:0007669"/>
    <property type="project" value="UniProtKB-SubCell"/>
</dbReference>
<evidence type="ECO:0000256" key="3">
    <source>
        <dbReference type="ARBA" id="ARBA00022989"/>
    </source>
</evidence>
<dbReference type="VEuPathDB" id="MicrosporidiaDB:CWI39_0631p0020"/>
<comment type="caution">
    <text evidence="6">The sequence shown here is derived from an EMBL/GenBank/DDBJ whole genome shotgun (WGS) entry which is preliminary data.</text>
</comment>
<dbReference type="VEuPathDB" id="MicrosporidiaDB:CWI36_0201p0040"/>
<dbReference type="AlphaFoldDB" id="A0A4Q9LDV0"/>
<dbReference type="InterPro" id="IPR010920">
    <property type="entry name" value="LSM_dom_sf"/>
</dbReference>
<keyword evidence="4" id="KW-0472">Membrane</keyword>
<sequence length="118" mass="14007">MLKPLNYIKSLFSFKRNTETKIKENLIKTVPLTLSIISPRSMFTNDFFKKEFFANFFKSLYIFAFKPFGINDIVKVHGYEGKVDCLDWFYLRILKKDKSCVYIPTSSLYNSVIEIYQK</sequence>
<evidence type="ECO:0000313" key="7">
    <source>
        <dbReference type="Proteomes" id="UP000293045"/>
    </source>
</evidence>
<evidence type="ECO:0000256" key="1">
    <source>
        <dbReference type="ARBA" id="ARBA00004370"/>
    </source>
</evidence>
<name>A0A4Q9LDV0_9MICR</name>
<keyword evidence="3" id="KW-1133">Transmembrane helix</keyword>
<comment type="subcellular location">
    <subcellularLocation>
        <location evidence="1">Membrane</location>
    </subcellularLocation>
</comment>
<dbReference type="EMBL" id="PIXR01000631">
    <property type="protein sequence ID" value="TBU05736.1"/>
    <property type="molecule type" value="Genomic_DNA"/>
</dbReference>
<organism evidence="6 7">
    <name type="scientific">Hamiltosporidium magnivora</name>
    <dbReference type="NCBI Taxonomy" id="148818"/>
    <lineage>
        <taxon>Eukaryota</taxon>
        <taxon>Fungi</taxon>
        <taxon>Fungi incertae sedis</taxon>
        <taxon>Microsporidia</taxon>
        <taxon>Dubosqiidae</taxon>
        <taxon>Hamiltosporidium</taxon>
    </lineage>
</organism>
<evidence type="ECO:0000313" key="6">
    <source>
        <dbReference type="EMBL" id="TBU05736.1"/>
    </source>
</evidence>
<dbReference type="InterPro" id="IPR006685">
    <property type="entry name" value="MscS_channel_2nd"/>
</dbReference>
<reference evidence="6 7" key="1">
    <citation type="submission" date="2017-12" db="EMBL/GenBank/DDBJ databases">
        <authorList>
            <person name="Pombert J.-F."/>
            <person name="Haag K.L."/>
            <person name="Ebert D."/>
        </authorList>
    </citation>
    <scope>NUCLEOTIDE SEQUENCE [LARGE SCALE GENOMIC DNA]</scope>
    <source>
        <strain evidence="6">IL-BN-2</strain>
    </source>
</reference>
<dbReference type="Proteomes" id="UP000293045">
    <property type="component" value="Unassembled WGS sequence"/>
</dbReference>
<evidence type="ECO:0000256" key="4">
    <source>
        <dbReference type="ARBA" id="ARBA00023136"/>
    </source>
</evidence>